<gene>
    <name evidence="1" type="ORF">BCF46_3514</name>
</gene>
<evidence type="ECO:0000313" key="2">
    <source>
        <dbReference type="Proteomes" id="UP000269157"/>
    </source>
</evidence>
<keyword evidence="2" id="KW-1185">Reference proteome</keyword>
<name>A0A497VVU4_9RHOB</name>
<dbReference type="EMBL" id="RCCE01000006">
    <property type="protein sequence ID" value="RLJ40943.1"/>
    <property type="molecule type" value="Genomic_DNA"/>
</dbReference>
<organism evidence="1 2">
    <name type="scientific">Litoreibacter meonggei</name>
    <dbReference type="NCBI Taxonomy" id="1049199"/>
    <lineage>
        <taxon>Bacteria</taxon>
        <taxon>Pseudomonadati</taxon>
        <taxon>Pseudomonadota</taxon>
        <taxon>Alphaproteobacteria</taxon>
        <taxon>Rhodobacterales</taxon>
        <taxon>Roseobacteraceae</taxon>
        <taxon>Litoreibacter</taxon>
    </lineage>
</organism>
<dbReference type="Proteomes" id="UP000269157">
    <property type="component" value="Unassembled WGS sequence"/>
</dbReference>
<reference evidence="1 2" key="1">
    <citation type="submission" date="2018-10" db="EMBL/GenBank/DDBJ databases">
        <title>Genomic Encyclopedia of Archaeal and Bacterial Type Strains, Phase II (KMG-II): from individual species to whole genera.</title>
        <authorList>
            <person name="Goeker M."/>
        </authorList>
    </citation>
    <scope>NUCLEOTIDE SEQUENCE [LARGE SCALE GENOMIC DNA]</scope>
    <source>
        <strain evidence="1 2">DSM 29466</strain>
    </source>
</reference>
<dbReference type="RefSeq" id="WP_121027354.1">
    <property type="nucleotide sequence ID" value="NZ_RCCE01000006.1"/>
</dbReference>
<sequence>MADYFVETQNQCPIELVQEVRQVQRATSADKLQTLFGERQGFLPSPLCSRAMVATLAQKVSPSDRQDYSAGLLMQMLGTYGALSTNPGGDAYLDEDFMGTVRSAIERMRYHSGDGRFAHLYFPAARSYGADVDPMVVRDWTFRPADARFSETWAHAIHHLYKQDEDTRDQVADKLATVADPNHLLVMLQNVAAIGPFARPLLATFRDDPRRPDNGIAGWELDTIGQEVTRMLAR</sequence>
<dbReference type="AlphaFoldDB" id="A0A497VVU4"/>
<evidence type="ECO:0000313" key="1">
    <source>
        <dbReference type="EMBL" id="RLJ40943.1"/>
    </source>
</evidence>
<proteinExistence type="predicted"/>
<protein>
    <submittedName>
        <fullName evidence="1">Uncharacterized protein</fullName>
    </submittedName>
</protein>
<accession>A0A497VVU4</accession>
<comment type="caution">
    <text evidence="1">The sequence shown here is derived from an EMBL/GenBank/DDBJ whole genome shotgun (WGS) entry which is preliminary data.</text>
</comment>